<evidence type="ECO:0000313" key="5">
    <source>
        <dbReference type="EMBL" id="KKC34876.1"/>
    </source>
</evidence>
<dbReference type="EMBL" id="LAPV01000009">
    <property type="protein sequence ID" value="KKC34876.1"/>
    <property type="molecule type" value="Genomic_DNA"/>
</dbReference>
<dbReference type="SMART" id="SM00796">
    <property type="entry name" value="AHS1"/>
    <property type="match status" value="1"/>
</dbReference>
<keyword evidence="2" id="KW-0378">Hydrolase</keyword>
<keyword evidence="6" id="KW-1185">Reference proteome</keyword>
<dbReference type="Gene3D" id="2.40.100.10">
    <property type="entry name" value="Cyclophilin-like"/>
    <property type="match status" value="1"/>
</dbReference>
<sequence>MAAIFPTPTLLPLGDSALLVRFGTTLTDVANRAAIVLAAMLDNAPIPGVVEIMPNLVSVLLRYDPLLASPSVIQGELRLRLFGLAGAGREPRRWTIPVVFDGPDLAETAEALCMSTEAFITAHNAAPLRVLATGFAPGFVYCGLHNGLILPRRTVVRPSVPAGSVLFAAGQTAITATEMPTGWHVIGRTAFSNFDPAGHPPTLIGSGDLIAFEIAR</sequence>
<comment type="caution">
    <text evidence="5">The sequence shown here is derived from an EMBL/GenBank/DDBJ whole genome shotgun (WGS) entry which is preliminary data.</text>
</comment>
<gene>
    <name evidence="5" type="ORF">WH91_01260</name>
</gene>
<keyword evidence="1" id="KW-0547">Nucleotide-binding</keyword>
<accession>A0ABR5E3H7</accession>
<reference evidence="5 6" key="1">
    <citation type="submission" date="2015-03" db="EMBL/GenBank/DDBJ databases">
        <authorList>
            <person name="Lepp D."/>
            <person name="Hassan Y.I."/>
            <person name="Li X.-Z."/>
            <person name="Zhou T."/>
        </authorList>
    </citation>
    <scope>NUCLEOTIDE SEQUENCE [LARGE SCALE GENOMIC DNA]</scope>
    <source>
        <strain evidence="5 6">Cr7-05</strain>
    </source>
</reference>
<feature type="domain" description="Carboxyltransferase" evidence="4">
    <location>
        <begin position="8"/>
        <end position="204"/>
    </location>
</feature>
<dbReference type="SUPFAM" id="SSF160467">
    <property type="entry name" value="PH0987 N-terminal domain-like"/>
    <property type="match status" value="1"/>
</dbReference>
<organism evidence="5 6">
    <name type="scientific">Devosia psychrophila</name>
    <dbReference type="NCBI Taxonomy" id="728005"/>
    <lineage>
        <taxon>Bacteria</taxon>
        <taxon>Pseudomonadati</taxon>
        <taxon>Pseudomonadota</taxon>
        <taxon>Alphaproteobacteria</taxon>
        <taxon>Hyphomicrobiales</taxon>
        <taxon>Devosiaceae</taxon>
        <taxon>Devosia</taxon>
    </lineage>
</organism>
<evidence type="ECO:0000256" key="3">
    <source>
        <dbReference type="ARBA" id="ARBA00022840"/>
    </source>
</evidence>
<dbReference type="InterPro" id="IPR003833">
    <property type="entry name" value="CT_C_D"/>
</dbReference>
<dbReference type="PANTHER" id="PTHR34698">
    <property type="entry name" value="5-OXOPROLINASE SUBUNIT B"/>
    <property type="match status" value="1"/>
</dbReference>
<evidence type="ECO:0000256" key="2">
    <source>
        <dbReference type="ARBA" id="ARBA00022801"/>
    </source>
</evidence>
<dbReference type="Gene3D" id="3.30.1360.40">
    <property type="match status" value="1"/>
</dbReference>
<dbReference type="Proteomes" id="UP000033519">
    <property type="component" value="Unassembled WGS sequence"/>
</dbReference>
<protein>
    <recommendedName>
        <fullName evidence="4">Carboxyltransferase domain-containing protein</fullName>
    </recommendedName>
</protein>
<evidence type="ECO:0000256" key="1">
    <source>
        <dbReference type="ARBA" id="ARBA00022741"/>
    </source>
</evidence>
<name>A0ABR5E3H7_9HYPH</name>
<evidence type="ECO:0000313" key="6">
    <source>
        <dbReference type="Proteomes" id="UP000033519"/>
    </source>
</evidence>
<dbReference type="PANTHER" id="PTHR34698:SF2">
    <property type="entry name" value="5-OXOPROLINASE SUBUNIT B"/>
    <property type="match status" value="1"/>
</dbReference>
<dbReference type="InterPro" id="IPR010016">
    <property type="entry name" value="PxpB"/>
</dbReference>
<keyword evidence="3" id="KW-0067">ATP-binding</keyword>
<dbReference type="SUPFAM" id="SSF50891">
    <property type="entry name" value="Cyclophilin-like"/>
    <property type="match status" value="1"/>
</dbReference>
<evidence type="ECO:0000259" key="4">
    <source>
        <dbReference type="SMART" id="SM00796"/>
    </source>
</evidence>
<dbReference type="InterPro" id="IPR029000">
    <property type="entry name" value="Cyclophilin-like_dom_sf"/>
</dbReference>
<proteinExistence type="predicted"/>
<dbReference type="Pfam" id="PF02682">
    <property type="entry name" value="CT_C_D"/>
    <property type="match status" value="1"/>
</dbReference>